<dbReference type="InterPro" id="IPR036318">
    <property type="entry name" value="FAD-bd_PCMH-like_sf"/>
</dbReference>
<evidence type="ECO:0000259" key="2">
    <source>
        <dbReference type="PROSITE" id="PS51387"/>
    </source>
</evidence>
<keyword evidence="4" id="KW-1185">Reference proteome</keyword>
<dbReference type="PROSITE" id="PS51387">
    <property type="entry name" value="FAD_PCMH"/>
    <property type="match status" value="1"/>
</dbReference>
<dbReference type="SMART" id="SM01092">
    <property type="entry name" value="CO_deh_flav_C"/>
    <property type="match status" value="1"/>
</dbReference>
<evidence type="ECO:0000313" key="4">
    <source>
        <dbReference type="Proteomes" id="UP000477722"/>
    </source>
</evidence>
<evidence type="ECO:0000256" key="1">
    <source>
        <dbReference type="ARBA" id="ARBA00023002"/>
    </source>
</evidence>
<accession>A0A6G4X6Q8</accession>
<dbReference type="InterPro" id="IPR005107">
    <property type="entry name" value="CO_DH_flav_C"/>
</dbReference>
<dbReference type="PANTHER" id="PTHR42659">
    <property type="entry name" value="XANTHINE DEHYDROGENASE SUBUNIT C-RELATED"/>
    <property type="match status" value="1"/>
</dbReference>
<sequence>MRTFHYSRPREVGEAVELLAGDPRARVVAGGTDQVTLLRDGVRAPSRVVDIGGLPLDRVTRLPDGGVRIGALARNAPLDETVREHYPLLAQALASGASPQIRNMATFGGNLLQGVRCPYLRTTEFPCNRRDPGSGCAAVAGDSAHHAVFGATKACLAVHPSDLAVALVALDAVVRVVGPDGRRSMPVGDLHRLPGDAPQREHNLGHGELIEAVELPPQPPGRRVRYLKFRERASFAFALVSAAVAVDLRGGAVRRARIALGGVAAKPWRATGAERALTGRKLDDGAARAAARAAAEGAEPRPDNAYKVQLVSRVVRRALNDAGGR</sequence>
<dbReference type="Pfam" id="PF03450">
    <property type="entry name" value="CO_deh_flav_C"/>
    <property type="match status" value="1"/>
</dbReference>
<name>A0A6G4X6Q8_9ACTN</name>
<gene>
    <name evidence="3" type="ORF">G5C65_32305</name>
</gene>
<dbReference type="GO" id="GO:0071949">
    <property type="term" value="F:FAD binding"/>
    <property type="evidence" value="ECO:0007669"/>
    <property type="project" value="InterPro"/>
</dbReference>
<reference evidence="3 4" key="1">
    <citation type="submission" date="2020-02" db="EMBL/GenBank/DDBJ databases">
        <title>Whole-genome analyses of novel actinobacteria.</title>
        <authorList>
            <person name="Sahin N."/>
            <person name="Tatar D."/>
        </authorList>
    </citation>
    <scope>NUCLEOTIDE SEQUENCE [LARGE SCALE GENOMIC DNA]</scope>
    <source>
        <strain evidence="3 4">SB3404</strain>
    </source>
</reference>
<dbReference type="Gene3D" id="3.30.43.10">
    <property type="entry name" value="Uridine Diphospho-n-acetylenolpyruvylglucosamine Reductase, domain 2"/>
    <property type="match status" value="1"/>
</dbReference>
<dbReference type="InterPro" id="IPR016167">
    <property type="entry name" value="FAD-bd_PCMH_sub1"/>
</dbReference>
<dbReference type="GO" id="GO:0016491">
    <property type="term" value="F:oxidoreductase activity"/>
    <property type="evidence" value="ECO:0007669"/>
    <property type="project" value="UniProtKB-KW"/>
</dbReference>
<protein>
    <submittedName>
        <fullName evidence="3">Xanthine dehydrogenase family protein subunit M</fullName>
    </submittedName>
</protein>
<keyword evidence="1" id="KW-0560">Oxidoreductase</keyword>
<dbReference type="Gene3D" id="3.30.390.50">
    <property type="entry name" value="CO dehydrogenase flavoprotein, C-terminal domain"/>
    <property type="match status" value="1"/>
</dbReference>
<comment type="caution">
    <text evidence="3">The sequence shown here is derived from an EMBL/GenBank/DDBJ whole genome shotgun (WGS) entry which is preliminary data.</text>
</comment>
<dbReference type="SUPFAM" id="SSF55447">
    <property type="entry name" value="CO dehydrogenase flavoprotein C-terminal domain-like"/>
    <property type="match status" value="1"/>
</dbReference>
<dbReference type="InterPro" id="IPR051312">
    <property type="entry name" value="Diverse_Substr_Oxidored"/>
</dbReference>
<dbReference type="Proteomes" id="UP000477722">
    <property type="component" value="Unassembled WGS sequence"/>
</dbReference>
<feature type="domain" description="FAD-binding PCMH-type" evidence="2">
    <location>
        <begin position="1"/>
        <end position="220"/>
    </location>
</feature>
<dbReference type="AlphaFoldDB" id="A0A6G4X6Q8"/>
<dbReference type="InterPro" id="IPR016166">
    <property type="entry name" value="FAD-bd_PCMH"/>
</dbReference>
<proteinExistence type="predicted"/>
<dbReference type="Pfam" id="PF00941">
    <property type="entry name" value="FAD_binding_5"/>
    <property type="match status" value="1"/>
</dbReference>
<dbReference type="EMBL" id="JAAKZZ010000577">
    <property type="protein sequence ID" value="NGO72943.1"/>
    <property type="molecule type" value="Genomic_DNA"/>
</dbReference>
<dbReference type="SUPFAM" id="SSF56176">
    <property type="entry name" value="FAD-binding/transporter-associated domain-like"/>
    <property type="match status" value="1"/>
</dbReference>
<dbReference type="InterPro" id="IPR036683">
    <property type="entry name" value="CO_DH_flav_C_dom_sf"/>
</dbReference>
<dbReference type="InterPro" id="IPR002346">
    <property type="entry name" value="Mopterin_DH_FAD-bd"/>
</dbReference>
<dbReference type="Gene3D" id="3.30.465.10">
    <property type="match status" value="2"/>
</dbReference>
<evidence type="ECO:0000313" key="3">
    <source>
        <dbReference type="EMBL" id="NGO72943.1"/>
    </source>
</evidence>
<dbReference type="InterPro" id="IPR016169">
    <property type="entry name" value="FAD-bd_PCMH_sub2"/>
</dbReference>
<dbReference type="PANTHER" id="PTHR42659:SF1">
    <property type="entry name" value="OXIDOREDUCTASE"/>
    <property type="match status" value="1"/>
</dbReference>
<organism evidence="3 4">
    <name type="scientific">Streptomyces boncukensis</name>
    <dbReference type="NCBI Taxonomy" id="2711219"/>
    <lineage>
        <taxon>Bacteria</taxon>
        <taxon>Bacillati</taxon>
        <taxon>Actinomycetota</taxon>
        <taxon>Actinomycetes</taxon>
        <taxon>Kitasatosporales</taxon>
        <taxon>Streptomycetaceae</taxon>
        <taxon>Streptomyces</taxon>
    </lineage>
</organism>
<dbReference type="RefSeq" id="WP_165302601.1">
    <property type="nucleotide sequence ID" value="NZ_JAAKZZ010000577.1"/>
</dbReference>